<keyword evidence="4" id="KW-1185">Reference proteome</keyword>
<dbReference type="OrthoDB" id="6629159at2759"/>
<feature type="signal peptide" evidence="2">
    <location>
        <begin position="1"/>
        <end position="17"/>
    </location>
</feature>
<feature type="compositionally biased region" description="Basic and acidic residues" evidence="1">
    <location>
        <begin position="409"/>
        <end position="430"/>
    </location>
</feature>
<sequence length="430" mass="46962">MKLRFIIIAAIFGVCFAREKRSIGWFSLKKPSPVTKYPVWKVHKYSGIALKPVDAHLESSPVEYVVPVEHLSAQPKAVQVSDYTADHYHDEPEHLNIENLSEFLPRANDDSGNILSYFGLGSTHPEAEEKVSKVPGVGLKKKWKKKDLLSLLALSKLVDSKKLAFKKGGVSALLKGLVGVEEVEDVDDGVGLQETVYPVETTVLKSVPAKHSFFSKIPFLGGFGKGAVVHIPEPSLPSLPALKFVPAIPKLPKISLSGHYKLPYSTGTYVSIRAPKPAFPVEHVTTHYATPVATYSAPHQQNYSPVYTPAEKEPVLEYSLPHPAPEQKFTPSAPYPPASYPAPPSNEPAPYPAAASGPYPPAAYAPSQGVSDQYQPQYKYTGPSSYQTTYDASVSASELEPSVLPLPTNERKEDSSETKEETTNEDTEKN</sequence>
<name>A0A8I6SDL8_CIMLE</name>
<keyword evidence="2" id="KW-0732">Signal</keyword>
<evidence type="ECO:0000256" key="1">
    <source>
        <dbReference type="SAM" id="MobiDB-lite"/>
    </source>
</evidence>
<evidence type="ECO:0000256" key="2">
    <source>
        <dbReference type="SAM" id="SignalP"/>
    </source>
</evidence>
<feature type="region of interest" description="Disordered" evidence="1">
    <location>
        <begin position="321"/>
        <end position="430"/>
    </location>
</feature>
<protein>
    <recommendedName>
        <fullName evidence="5">CPR type cuticle protein</fullName>
    </recommendedName>
</protein>
<accession>A0A8I6SDL8</accession>
<dbReference type="RefSeq" id="XP_014262483.1">
    <property type="nucleotide sequence ID" value="XM_014406997.2"/>
</dbReference>
<feature type="compositionally biased region" description="Polar residues" evidence="1">
    <location>
        <begin position="368"/>
        <end position="396"/>
    </location>
</feature>
<dbReference type="AlphaFoldDB" id="A0A8I6SDL8"/>
<evidence type="ECO:0000313" key="4">
    <source>
        <dbReference type="Proteomes" id="UP000494040"/>
    </source>
</evidence>
<organism evidence="3 4">
    <name type="scientific">Cimex lectularius</name>
    <name type="common">Bed bug</name>
    <name type="synonym">Acanthia lectularia</name>
    <dbReference type="NCBI Taxonomy" id="79782"/>
    <lineage>
        <taxon>Eukaryota</taxon>
        <taxon>Metazoa</taxon>
        <taxon>Ecdysozoa</taxon>
        <taxon>Arthropoda</taxon>
        <taxon>Hexapoda</taxon>
        <taxon>Insecta</taxon>
        <taxon>Pterygota</taxon>
        <taxon>Neoptera</taxon>
        <taxon>Paraneoptera</taxon>
        <taxon>Hemiptera</taxon>
        <taxon>Heteroptera</taxon>
        <taxon>Panheteroptera</taxon>
        <taxon>Cimicomorpha</taxon>
        <taxon>Cimicidae</taxon>
        <taxon>Cimex</taxon>
    </lineage>
</organism>
<feature type="chain" id="PRO_5035298111" description="CPR type cuticle protein" evidence="2">
    <location>
        <begin position="18"/>
        <end position="430"/>
    </location>
</feature>
<dbReference type="KEGG" id="clec:106674352"/>
<dbReference type="Proteomes" id="UP000494040">
    <property type="component" value="Unassembled WGS sequence"/>
</dbReference>
<dbReference type="OMA" id="IYEPREV"/>
<reference evidence="3" key="1">
    <citation type="submission" date="2022-01" db="UniProtKB">
        <authorList>
            <consortium name="EnsemblMetazoa"/>
        </authorList>
    </citation>
    <scope>IDENTIFICATION</scope>
</reference>
<evidence type="ECO:0000313" key="3">
    <source>
        <dbReference type="EnsemblMetazoa" id="XP_014262483.1"/>
    </source>
</evidence>
<dbReference type="GeneID" id="106674352"/>
<feature type="compositionally biased region" description="Pro residues" evidence="1">
    <location>
        <begin position="333"/>
        <end position="351"/>
    </location>
</feature>
<evidence type="ECO:0008006" key="5">
    <source>
        <dbReference type="Google" id="ProtNLM"/>
    </source>
</evidence>
<proteinExistence type="predicted"/>
<dbReference type="EnsemblMetazoa" id="XM_014406997.2">
    <property type="protein sequence ID" value="XP_014262483.1"/>
    <property type="gene ID" value="LOC106674352"/>
</dbReference>